<organism evidence="1 2">
    <name type="scientific">Mucilaginibacter oryzae</name>
    <dbReference type="NCBI Taxonomy" id="468058"/>
    <lineage>
        <taxon>Bacteria</taxon>
        <taxon>Pseudomonadati</taxon>
        <taxon>Bacteroidota</taxon>
        <taxon>Sphingobacteriia</taxon>
        <taxon>Sphingobacteriales</taxon>
        <taxon>Sphingobacteriaceae</taxon>
        <taxon>Mucilaginibacter</taxon>
    </lineage>
</organism>
<dbReference type="RefSeq" id="WP_109609226.1">
    <property type="nucleotide sequence ID" value="NZ_QGHA01000008.1"/>
</dbReference>
<evidence type="ECO:0008006" key="3">
    <source>
        <dbReference type="Google" id="ProtNLM"/>
    </source>
</evidence>
<gene>
    <name evidence="1" type="ORF">LX99_03762</name>
</gene>
<dbReference type="EMBL" id="QGHA01000008">
    <property type="protein sequence ID" value="PWK75269.1"/>
    <property type="molecule type" value="Genomic_DNA"/>
</dbReference>
<reference evidence="1 2" key="1">
    <citation type="submission" date="2018-05" db="EMBL/GenBank/DDBJ databases">
        <title>Genomic Encyclopedia of Archaeal and Bacterial Type Strains, Phase II (KMG-II): from individual species to whole genera.</title>
        <authorList>
            <person name="Goeker M."/>
        </authorList>
    </citation>
    <scope>NUCLEOTIDE SEQUENCE [LARGE SCALE GENOMIC DNA]</scope>
    <source>
        <strain evidence="1 2">DSM 19975</strain>
    </source>
</reference>
<dbReference type="Gene3D" id="3.30.530.20">
    <property type="match status" value="1"/>
</dbReference>
<accession>A0A316H2I9</accession>
<dbReference type="AlphaFoldDB" id="A0A316H2I9"/>
<protein>
    <recommendedName>
        <fullName evidence="3">Ligand-binding SRPBCC domain-containing protein</fullName>
    </recommendedName>
</protein>
<evidence type="ECO:0000313" key="2">
    <source>
        <dbReference type="Proteomes" id="UP000245678"/>
    </source>
</evidence>
<keyword evidence="2" id="KW-1185">Reference proteome</keyword>
<dbReference type="Proteomes" id="UP000245678">
    <property type="component" value="Unassembled WGS sequence"/>
</dbReference>
<sequence length="159" mass="18252">MPSQIVLAIHINAAVEKVFDIARDIDIHVESTRHTGERAIAGRTSGLIELGETVTWRAKHFGVWQNLTSKITEMEYPHHFTDIMVDGAFKSFTHEHYFYPILNQTMMRDIFTFESPCGILGDVVNKLFLSNYMTRLLLKRNEVIRQYAEAPRPPEGGVF</sequence>
<dbReference type="InterPro" id="IPR023393">
    <property type="entry name" value="START-like_dom_sf"/>
</dbReference>
<evidence type="ECO:0000313" key="1">
    <source>
        <dbReference type="EMBL" id="PWK75269.1"/>
    </source>
</evidence>
<name>A0A316H2I9_9SPHI</name>
<dbReference type="CDD" id="cd07820">
    <property type="entry name" value="SRPBCC_3"/>
    <property type="match status" value="1"/>
</dbReference>
<proteinExistence type="predicted"/>
<dbReference type="SUPFAM" id="SSF55961">
    <property type="entry name" value="Bet v1-like"/>
    <property type="match status" value="1"/>
</dbReference>
<comment type="caution">
    <text evidence="1">The sequence shown here is derived from an EMBL/GenBank/DDBJ whole genome shotgun (WGS) entry which is preliminary data.</text>
</comment>